<sequence>VLFVRSCTVSFVVVMSDGQLISNLHNQVNRLVKQLEELEQEKDALTEDEYNEMKNETVEELNEISQTLLKMSDGALSTIDNNAKEKQAIRDAIATAFQSIHGHQSPNKIRIAVLRQKIAQIGNDYHMKKIDEETVKIRKATVLSRLNELGDRLSSEESFLLLESLAEINLSLQSASTNSKAKDEFIDSL</sequence>
<dbReference type="PANTHER" id="PTHR16505">
    <property type="entry name" value="PROTEIN LZIC"/>
    <property type="match status" value="1"/>
</dbReference>
<dbReference type="PANTHER" id="PTHR16505:SF8">
    <property type="entry name" value="PROTEIN LZIC"/>
    <property type="match status" value="1"/>
</dbReference>
<proteinExistence type="predicted"/>
<dbReference type="EMBL" id="BTRK01000002">
    <property type="protein sequence ID" value="GMR36995.1"/>
    <property type="molecule type" value="Genomic_DNA"/>
</dbReference>
<evidence type="ECO:0000313" key="3">
    <source>
        <dbReference type="Proteomes" id="UP001328107"/>
    </source>
</evidence>
<evidence type="ECO:0000256" key="1">
    <source>
        <dbReference type="SAM" id="Coils"/>
    </source>
</evidence>
<gene>
    <name evidence="2" type="ORF">PMAYCL1PPCAC_07190</name>
</gene>
<comment type="caution">
    <text evidence="2">The sequence shown here is derived from an EMBL/GenBank/DDBJ whole genome shotgun (WGS) entry which is preliminary data.</text>
</comment>
<reference evidence="3" key="1">
    <citation type="submission" date="2022-10" db="EMBL/GenBank/DDBJ databases">
        <title>Genome assembly of Pristionchus species.</title>
        <authorList>
            <person name="Yoshida K."/>
            <person name="Sommer R.J."/>
        </authorList>
    </citation>
    <scope>NUCLEOTIDE SEQUENCE [LARGE SCALE GENOMIC DNA]</scope>
    <source>
        <strain evidence="3">RS5460</strain>
    </source>
</reference>
<feature type="non-terminal residue" evidence="2">
    <location>
        <position position="1"/>
    </location>
</feature>
<dbReference type="Proteomes" id="UP001328107">
    <property type="component" value="Unassembled WGS sequence"/>
</dbReference>
<name>A0AAN5CAP3_9BILA</name>
<dbReference type="InterPro" id="IPR040065">
    <property type="entry name" value="LZIC"/>
</dbReference>
<accession>A0AAN5CAP3</accession>
<feature type="coiled-coil region" evidence="1">
    <location>
        <begin position="21"/>
        <end position="55"/>
    </location>
</feature>
<protein>
    <submittedName>
        <fullName evidence="2">Uncharacterized protein</fullName>
    </submittedName>
</protein>
<evidence type="ECO:0000313" key="2">
    <source>
        <dbReference type="EMBL" id="GMR36995.1"/>
    </source>
</evidence>
<keyword evidence="3" id="KW-1185">Reference proteome</keyword>
<dbReference type="AlphaFoldDB" id="A0AAN5CAP3"/>
<keyword evidence="1" id="KW-0175">Coiled coil</keyword>
<organism evidence="2 3">
    <name type="scientific">Pristionchus mayeri</name>
    <dbReference type="NCBI Taxonomy" id="1317129"/>
    <lineage>
        <taxon>Eukaryota</taxon>
        <taxon>Metazoa</taxon>
        <taxon>Ecdysozoa</taxon>
        <taxon>Nematoda</taxon>
        <taxon>Chromadorea</taxon>
        <taxon>Rhabditida</taxon>
        <taxon>Rhabditina</taxon>
        <taxon>Diplogasteromorpha</taxon>
        <taxon>Diplogasteroidea</taxon>
        <taxon>Neodiplogasteridae</taxon>
        <taxon>Pristionchus</taxon>
    </lineage>
</organism>